<sequence length="148" mass="16001">MSRSTALAHSEHVPSLPNPFPGPDARCQLHAERPALEVCHRCGAFVCFDCLRSVTALVHCEACAARPPAPPRGPPVRVWVALALAWAGAIVLPCALGGLGLAWWELRRIEAGRVPMEGHRLARAALVTALWCLPVSSCLGFFWLVRLP</sequence>
<dbReference type="Proteomes" id="UP000662747">
    <property type="component" value="Chromosome"/>
</dbReference>
<gene>
    <name evidence="2" type="ORF">JY651_38960</name>
</gene>
<keyword evidence="1" id="KW-1133">Transmembrane helix</keyword>
<proteinExistence type="predicted"/>
<keyword evidence="1" id="KW-0812">Transmembrane</keyword>
<keyword evidence="3" id="KW-1185">Reference proteome</keyword>
<feature type="transmembrane region" description="Helical" evidence="1">
    <location>
        <begin position="78"/>
        <end position="104"/>
    </location>
</feature>
<reference evidence="2 3" key="1">
    <citation type="submission" date="2021-02" db="EMBL/GenBank/DDBJ databases">
        <title>De Novo genome assembly of isolated myxobacteria.</title>
        <authorList>
            <person name="Stevens D.C."/>
        </authorList>
    </citation>
    <scope>NUCLEOTIDE SEQUENCE [LARGE SCALE GENOMIC DNA]</scope>
    <source>
        <strain evidence="3">SCPEA02</strain>
    </source>
</reference>
<name>A0ABX7NRZ9_9BACT</name>
<keyword evidence="1" id="KW-0472">Membrane</keyword>
<evidence type="ECO:0000313" key="3">
    <source>
        <dbReference type="Proteomes" id="UP000662747"/>
    </source>
</evidence>
<evidence type="ECO:0008006" key="4">
    <source>
        <dbReference type="Google" id="ProtNLM"/>
    </source>
</evidence>
<dbReference type="RefSeq" id="WP_206722708.1">
    <property type="nucleotide sequence ID" value="NZ_CP071090.1"/>
</dbReference>
<protein>
    <recommendedName>
        <fullName evidence="4">B box-type domain-containing protein</fullName>
    </recommendedName>
</protein>
<feature type="transmembrane region" description="Helical" evidence="1">
    <location>
        <begin position="124"/>
        <end position="145"/>
    </location>
</feature>
<evidence type="ECO:0000256" key="1">
    <source>
        <dbReference type="SAM" id="Phobius"/>
    </source>
</evidence>
<evidence type="ECO:0000313" key="2">
    <source>
        <dbReference type="EMBL" id="QSQ21129.1"/>
    </source>
</evidence>
<organism evidence="2 3">
    <name type="scientific">Pyxidicoccus parkwayensis</name>
    <dbReference type="NCBI Taxonomy" id="2813578"/>
    <lineage>
        <taxon>Bacteria</taxon>
        <taxon>Pseudomonadati</taxon>
        <taxon>Myxococcota</taxon>
        <taxon>Myxococcia</taxon>
        <taxon>Myxococcales</taxon>
        <taxon>Cystobacterineae</taxon>
        <taxon>Myxococcaceae</taxon>
        <taxon>Pyxidicoccus</taxon>
    </lineage>
</organism>
<dbReference type="EMBL" id="CP071090">
    <property type="protein sequence ID" value="QSQ21129.1"/>
    <property type="molecule type" value="Genomic_DNA"/>
</dbReference>
<accession>A0ABX7NRZ9</accession>